<dbReference type="InterPro" id="IPR010035">
    <property type="entry name" value="Thi_S"/>
</dbReference>
<dbReference type="InterPro" id="IPR003749">
    <property type="entry name" value="ThiS/MoaD-like"/>
</dbReference>
<dbReference type="Gene3D" id="3.10.20.30">
    <property type="match status" value="1"/>
</dbReference>
<reference evidence="1 2" key="1">
    <citation type="submission" date="2020-05" db="EMBL/GenBank/DDBJ databases">
        <title>Draft genome of xy-202 and genomic insight in genome of the genus Peptostreptococcus.</title>
        <authorList>
            <person name="Zhang Z."/>
        </authorList>
    </citation>
    <scope>NUCLEOTIDE SEQUENCE [LARGE SCALE GENOMIC DNA]</scope>
    <source>
        <strain evidence="1 2">DSM 27025</strain>
    </source>
</reference>
<keyword evidence="2" id="KW-1185">Reference proteome</keyword>
<protein>
    <submittedName>
        <fullName evidence="1">Sulfur carrier protein ThiS</fullName>
    </submittedName>
</protein>
<dbReference type="PANTHER" id="PTHR34472">
    <property type="entry name" value="SULFUR CARRIER PROTEIN THIS"/>
    <property type="match status" value="1"/>
</dbReference>
<dbReference type="InterPro" id="IPR012675">
    <property type="entry name" value="Beta-grasp_dom_sf"/>
</dbReference>
<dbReference type="CDD" id="cd00565">
    <property type="entry name" value="Ubl_ThiS"/>
    <property type="match status" value="1"/>
</dbReference>
<evidence type="ECO:0000313" key="2">
    <source>
        <dbReference type="Proteomes" id="UP000713904"/>
    </source>
</evidence>
<dbReference type="InterPro" id="IPR016155">
    <property type="entry name" value="Mopterin_synth/thiamin_S_b"/>
</dbReference>
<dbReference type="SUPFAM" id="SSF54285">
    <property type="entry name" value="MoaD/ThiS"/>
    <property type="match status" value="1"/>
</dbReference>
<dbReference type="Pfam" id="PF02597">
    <property type="entry name" value="ThiS"/>
    <property type="match status" value="1"/>
</dbReference>
<dbReference type="RefSeq" id="WP_185624661.1">
    <property type="nucleotide sequence ID" value="NZ_JABGBW010000009.1"/>
</dbReference>
<dbReference type="EMBL" id="JABGBW010000009">
    <property type="protein sequence ID" value="MBC2576640.1"/>
    <property type="molecule type" value="Genomic_DNA"/>
</dbReference>
<dbReference type="NCBIfam" id="TIGR01683">
    <property type="entry name" value="thiS"/>
    <property type="match status" value="1"/>
</dbReference>
<comment type="caution">
    <text evidence="1">The sequence shown here is derived from an EMBL/GenBank/DDBJ whole genome shotgun (WGS) entry which is preliminary data.</text>
</comment>
<accession>A0ABR6TMU2</accession>
<name>A0ABR6TMU2_9FIRM</name>
<organism evidence="1 2">
    <name type="scientific">Peptostreptococcus canis</name>
    <dbReference type="NCBI Taxonomy" id="1159213"/>
    <lineage>
        <taxon>Bacteria</taxon>
        <taxon>Bacillati</taxon>
        <taxon>Bacillota</taxon>
        <taxon>Clostridia</taxon>
        <taxon>Peptostreptococcales</taxon>
        <taxon>Peptostreptococcaceae</taxon>
        <taxon>Peptostreptococcus</taxon>
    </lineage>
</organism>
<dbReference type="Proteomes" id="UP000713904">
    <property type="component" value="Unassembled WGS sequence"/>
</dbReference>
<sequence length="64" mass="6989">MIKVNGENLNINNIKLSDFLKKGGFDENRVAVELNGTIIKRGSYGDYILIEGDKVEIVCFVGGG</sequence>
<dbReference type="PANTHER" id="PTHR34472:SF1">
    <property type="entry name" value="SULFUR CARRIER PROTEIN THIS"/>
    <property type="match status" value="1"/>
</dbReference>
<gene>
    <name evidence="1" type="primary">thiS</name>
    <name evidence="1" type="ORF">HLB29_08080</name>
</gene>
<proteinExistence type="predicted"/>
<evidence type="ECO:0000313" key="1">
    <source>
        <dbReference type="EMBL" id="MBC2576640.1"/>
    </source>
</evidence>